<evidence type="ECO:0000313" key="2">
    <source>
        <dbReference type="EMBL" id="SPO34599.1"/>
    </source>
</evidence>
<dbReference type="EMBL" id="OOIP01000001">
    <property type="protein sequence ID" value="SPO34599.1"/>
    <property type="molecule type" value="Genomic_DNA"/>
</dbReference>
<proteinExistence type="predicted"/>
<evidence type="ECO:0000313" key="3">
    <source>
        <dbReference type="Proteomes" id="UP000323386"/>
    </source>
</evidence>
<dbReference type="SUPFAM" id="SSF47473">
    <property type="entry name" value="EF-hand"/>
    <property type="match status" value="1"/>
</dbReference>
<protein>
    <recommendedName>
        <fullName evidence="4">EF-hand domain-containing protein</fullName>
    </recommendedName>
</protein>
<feature type="region of interest" description="Disordered" evidence="1">
    <location>
        <begin position="161"/>
        <end position="187"/>
    </location>
</feature>
<dbReference type="OrthoDB" id="26525at2759"/>
<dbReference type="AlphaFoldDB" id="A0A5C3EU40"/>
<accession>A0A5C3EU40</accession>
<organism evidence="2 3">
    <name type="scientific">Pseudozyma flocculosa</name>
    <dbReference type="NCBI Taxonomy" id="84751"/>
    <lineage>
        <taxon>Eukaryota</taxon>
        <taxon>Fungi</taxon>
        <taxon>Dikarya</taxon>
        <taxon>Basidiomycota</taxon>
        <taxon>Ustilaginomycotina</taxon>
        <taxon>Ustilaginomycetes</taxon>
        <taxon>Ustilaginales</taxon>
        <taxon>Ustilaginaceae</taxon>
        <taxon>Pseudozyma</taxon>
    </lineage>
</organism>
<feature type="region of interest" description="Disordered" evidence="1">
    <location>
        <begin position="59"/>
        <end position="82"/>
    </location>
</feature>
<evidence type="ECO:0000256" key="1">
    <source>
        <dbReference type="SAM" id="MobiDB-lite"/>
    </source>
</evidence>
<name>A0A5C3EU40_9BASI</name>
<keyword evidence="3" id="KW-1185">Reference proteome</keyword>
<dbReference type="Proteomes" id="UP000323386">
    <property type="component" value="Unassembled WGS sequence"/>
</dbReference>
<reference evidence="2 3" key="1">
    <citation type="submission" date="2018-03" db="EMBL/GenBank/DDBJ databases">
        <authorList>
            <person name="Guldener U."/>
        </authorList>
    </citation>
    <scope>NUCLEOTIDE SEQUENCE [LARGE SCALE GENOMIC DNA]</scope>
    <source>
        <strain evidence="2 3">DAOM196992</strain>
    </source>
</reference>
<evidence type="ECO:0008006" key="4">
    <source>
        <dbReference type="Google" id="ProtNLM"/>
    </source>
</evidence>
<feature type="compositionally biased region" description="Basic and acidic residues" evidence="1">
    <location>
        <begin position="161"/>
        <end position="170"/>
    </location>
</feature>
<gene>
    <name evidence="2" type="ORF">PSFLO_00070</name>
</gene>
<sequence length="187" mass="20793">MSDTEEQISMPAPVSAEEREANDKLKALLINDEGDISDKLEAALLRIFARFSSSYRKANPTLDAHQPSTSLPRPSKDDTLTASDLDDFAMATNGSTFPEEAKEEIQEYLDTDDDGNLTFRGFCEMFHLQSDNEPEETWRDLKTCGFNDKLDFIGVKAEAKEQQEVNKIGEEQAEATAAPSSETEKSS</sequence>
<dbReference type="Gene3D" id="1.10.238.10">
    <property type="entry name" value="EF-hand"/>
    <property type="match status" value="1"/>
</dbReference>
<dbReference type="InterPro" id="IPR011992">
    <property type="entry name" value="EF-hand-dom_pair"/>
</dbReference>
<feature type="region of interest" description="Disordered" evidence="1">
    <location>
        <begin position="1"/>
        <end position="20"/>
    </location>
</feature>